<dbReference type="PANTHER" id="PTHR24421:SF63">
    <property type="entry name" value="SENSOR HISTIDINE KINASE DESK"/>
    <property type="match status" value="1"/>
</dbReference>
<proteinExistence type="predicted"/>
<dbReference type="Gene3D" id="3.30.565.10">
    <property type="entry name" value="Histidine kinase-like ATPase, C-terminal domain"/>
    <property type="match status" value="1"/>
</dbReference>
<dbReference type="SUPFAM" id="SSF55874">
    <property type="entry name" value="ATPase domain of HSP90 chaperone/DNA topoisomerase II/histidine kinase"/>
    <property type="match status" value="1"/>
</dbReference>
<dbReference type="GO" id="GO:0016301">
    <property type="term" value="F:kinase activity"/>
    <property type="evidence" value="ECO:0007669"/>
    <property type="project" value="UniProtKB-KW"/>
</dbReference>
<dbReference type="InterPro" id="IPR050482">
    <property type="entry name" value="Sensor_HK_TwoCompSys"/>
</dbReference>
<feature type="transmembrane region" description="Helical" evidence="4">
    <location>
        <begin position="6"/>
        <end position="26"/>
    </location>
</feature>
<feature type="domain" description="Signal transduction histidine kinase subgroup 3 dimerisation and phosphoacceptor" evidence="5">
    <location>
        <begin position="174"/>
        <end position="238"/>
    </location>
</feature>
<keyword evidence="4" id="KW-0812">Transmembrane</keyword>
<protein>
    <submittedName>
        <fullName evidence="6">Histidine kinase</fullName>
    </submittedName>
</protein>
<dbReference type="Proteomes" id="UP001527866">
    <property type="component" value="Unassembled WGS sequence"/>
</dbReference>
<gene>
    <name evidence="6" type="ORF">O4J56_21600</name>
</gene>
<reference evidence="6 7" key="1">
    <citation type="submission" date="2023-01" db="EMBL/GenBank/DDBJ databases">
        <title>Draft genome sequence of Nocardiopsis sp. RSe5-2 isolated from halophytes.</title>
        <authorList>
            <person name="Duangmal K."/>
            <person name="Chantavorakit T."/>
        </authorList>
    </citation>
    <scope>NUCLEOTIDE SEQUENCE [LARGE SCALE GENOMIC DNA]</scope>
    <source>
        <strain evidence="6 7">RSe5-2</strain>
    </source>
</reference>
<keyword evidence="4" id="KW-0472">Membrane</keyword>
<keyword evidence="1" id="KW-0808">Transferase</keyword>
<dbReference type="InterPro" id="IPR036890">
    <property type="entry name" value="HATPase_C_sf"/>
</dbReference>
<accession>A0ABT4U8H5</accession>
<dbReference type="RefSeq" id="WP_270688149.1">
    <property type="nucleotide sequence ID" value="NZ_JAQFWQ010000072.1"/>
</dbReference>
<evidence type="ECO:0000256" key="4">
    <source>
        <dbReference type="SAM" id="Phobius"/>
    </source>
</evidence>
<keyword evidence="4" id="KW-1133">Transmembrane helix</keyword>
<comment type="caution">
    <text evidence="6">The sequence shown here is derived from an EMBL/GenBank/DDBJ whole genome shotgun (WGS) entry which is preliminary data.</text>
</comment>
<name>A0ABT4U8H5_9ACTN</name>
<feature type="transmembrane region" description="Helical" evidence="4">
    <location>
        <begin position="33"/>
        <end position="52"/>
    </location>
</feature>
<dbReference type="PANTHER" id="PTHR24421">
    <property type="entry name" value="NITRATE/NITRITE SENSOR PROTEIN NARX-RELATED"/>
    <property type="match status" value="1"/>
</dbReference>
<evidence type="ECO:0000256" key="3">
    <source>
        <dbReference type="ARBA" id="ARBA00023012"/>
    </source>
</evidence>
<sequence length="373" mass="39227">MASTLAWGVTATVFGGMCVVAFVNVYSRALGPAATLLAGVCMAALFALQMLQCGWAGCPEHRRAARAVLALQLLIAFPPLLLFTQSWLGMLGFVAGSALLVLPRAAGITLFGAVAAGATAAQAVVSAELWPLGYTAVSTMVTGLVVYGLSCLRVLVGEMERAQARIADSAVVAERLRFARDLNGLVGEELSAIALKTELARRLVERDPERARHEVEEVLQVGRKALSDVRSVAHGYRDLSLAEEFRSVRSVLAAAGIRVRIHADHGDLPRPVGTLLATALREATTNVLRHARAEECAISVVREGDAVRAEVSCDGADPGAEPPGGRSGGLRTLSERAASLGGTLTAEYLDEGRFRLALEVPVPEPARSTAAFG</sequence>
<keyword evidence="3" id="KW-0902">Two-component regulatory system</keyword>
<feature type="transmembrane region" description="Helical" evidence="4">
    <location>
        <begin position="134"/>
        <end position="156"/>
    </location>
</feature>
<evidence type="ECO:0000256" key="1">
    <source>
        <dbReference type="ARBA" id="ARBA00022679"/>
    </source>
</evidence>
<dbReference type="CDD" id="cd16917">
    <property type="entry name" value="HATPase_UhpB-NarQ-NarX-like"/>
    <property type="match status" value="1"/>
</dbReference>
<evidence type="ECO:0000313" key="6">
    <source>
        <dbReference type="EMBL" id="MDA2813255.1"/>
    </source>
</evidence>
<organism evidence="6 7">
    <name type="scientific">Nocardiopsis endophytica</name>
    <dbReference type="NCBI Taxonomy" id="3018445"/>
    <lineage>
        <taxon>Bacteria</taxon>
        <taxon>Bacillati</taxon>
        <taxon>Actinomycetota</taxon>
        <taxon>Actinomycetes</taxon>
        <taxon>Streptosporangiales</taxon>
        <taxon>Nocardiopsidaceae</taxon>
        <taxon>Nocardiopsis</taxon>
    </lineage>
</organism>
<evidence type="ECO:0000256" key="2">
    <source>
        <dbReference type="ARBA" id="ARBA00022777"/>
    </source>
</evidence>
<feature type="transmembrane region" description="Helical" evidence="4">
    <location>
        <begin position="64"/>
        <end position="83"/>
    </location>
</feature>
<evidence type="ECO:0000259" key="5">
    <source>
        <dbReference type="Pfam" id="PF07730"/>
    </source>
</evidence>
<dbReference type="Gene3D" id="1.20.5.1930">
    <property type="match status" value="1"/>
</dbReference>
<dbReference type="InterPro" id="IPR011712">
    <property type="entry name" value="Sig_transdc_His_kin_sub3_dim/P"/>
</dbReference>
<dbReference type="Pfam" id="PF07730">
    <property type="entry name" value="HisKA_3"/>
    <property type="match status" value="1"/>
</dbReference>
<dbReference type="EMBL" id="JAQFWQ010000072">
    <property type="protein sequence ID" value="MDA2813255.1"/>
    <property type="molecule type" value="Genomic_DNA"/>
</dbReference>
<keyword evidence="7" id="KW-1185">Reference proteome</keyword>
<keyword evidence="2 6" id="KW-0418">Kinase</keyword>
<evidence type="ECO:0000313" key="7">
    <source>
        <dbReference type="Proteomes" id="UP001527866"/>
    </source>
</evidence>